<accession>A0A1H4V8T8</accession>
<protein>
    <submittedName>
        <fullName evidence="1">Uncharacterized protein</fullName>
    </submittedName>
</protein>
<gene>
    <name evidence="1" type="ORF">SAMN04490220_2538</name>
</gene>
<dbReference type="AlphaFoldDB" id="A0A1H4V8T8"/>
<dbReference type="RefSeq" id="WP_073371023.1">
    <property type="nucleotide sequence ID" value="NZ_FNTL01000004.1"/>
</dbReference>
<dbReference type="OrthoDB" id="4471759at2"/>
<dbReference type="EMBL" id="FNTL01000004">
    <property type="protein sequence ID" value="SEC77333.1"/>
    <property type="molecule type" value="Genomic_DNA"/>
</dbReference>
<organism evidence="1 2">
    <name type="scientific">Rhodococcus jostii</name>
    <dbReference type="NCBI Taxonomy" id="132919"/>
    <lineage>
        <taxon>Bacteria</taxon>
        <taxon>Bacillati</taxon>
        <taxon>Actinomycetota</taxon>
        <taxon>Actinomycetes</taxon>
        <taxon>Mycobacteriales</taxon>
        <taxon>Nocardiaceae</taxon>
        <taxon>Rhodococcus</taxon>
    </lineage>
</organism>
<sequence length="66" mass="7286">MPRYKVTLRNGTSSDKTFESDFQAVNETHRPHTESGAAIVKIDRYEENGGVASVWSAPATSRTSRS</sequence>
<reference evidence="2" key="1">
    <citation type="submission" date="2016-10" db="EMBL/GenBank/DDBJ databases">
        <authorList>
            <person name="Varghese N."/>
        </authorList>
    </citation>
    <scope>NUCLEOTIDE SEQUENCE [LARGE SCALE GENOMIC DNA]</scope>
    <source>
        <strain evidence="2">DSM 44719</strain>
    </source>
</reference>
<proteinExistence type="predicted"/>
<evidence type="ECO:0000313" key="1">
    <source>
        <dbReference type="EMBL" id="SEC77333.1"/>
    </source>
</evidence>
<dbReference type="Proteomes" id="UP000183407">
    <property type="component" value="Unassembled WGS sequence"/>
</dbReference>
<name>A0A1H4V8T8_RHOJO</name>
<evidence type="ECO:0000313" key="2">
    <source>
        <dbReference type="Proteomes" id="UP000183407"/>
    </source>
</evidence>